<dbReference type="GO" id="GO:0003677">
    <property type="term" value="F:DNA binding"/>
    <property type="evidence" value="ECO:0007669"/>
    <property type="project" value="InterPro"/>
</dbReference>
<organism evidence="2 3">
    <name type="scientific">Actinopolymorpha cephalotaxi</name>
    <dbReference type="NCBI Taxonomy" id="504797"/>
    <lineage>
        <taxon>Bacteria</taxon>
        <taxon>Bacillati</taxon>
        <taxon>Actinomycetota</taxon>
        <taxon>Actinomycetes</taxon>
        <taxon>Propionibacteriales</taxon>
        <taxon>Actinopolymorphaceae</taxon>
        <taxon>Actinopolymorpha</taxon>
    </lineage>
</organism>
<proteinExistence type="predicted"/>
<name>A0A1I3B4C8_9ACTN</name>
<evidence type="ECO:0000259" key="1">
    <source>
        <dbReference type="PROSITE" id="PS50943"/>
    </source>
</evidence>
<dbReference type="InterPro" id="IPR043917">
    <property type="entry name" value="DUF5753"/>
</dbReference>
<reference evidence="2 3" key="1">
    <citation type="submission" date="2016-10" db="EMBL/GenBank/DDBJ databases">
        <authorList>
            <person name="de Groot N.N."/>
        </authorList>
    </citation>
    <scope>NUCLEOTIDE SEQUENCE [LARGE SCALE GENOMIC DNA]</scope>
    <source>
        <strain evidence="2 3">CPCC 202808</strain>
    </source>
</reference>
<dbReference type="STRING" id="504797.SAMN05421678_12226"/>
<dbReference type="Proteomes" id="UP000199052">
    <property type="component" value="Unassembled WGS sequence"/>
</dbReference>
<accession>A0A1I3B4C8</accession>
<dbReference type="Pfam" id="PF13560">
    <property type="entry name" value="HTH_31"/>
    <property type="match status" value="1"/>
</dbReference>
<feature type="domain" description="HTH cro/C1-type" evidence="1">
    <location>
        <begin position="31"/>
        <end position="85"/>
    </location>
</feature>
<dbReference type="InterPro" id="IPR001387">
    <property type="entry name" value="Cro/C1-type_HTH"/>
</dbReference>
<dbReference type="AlphaFoldDB" id="A0A1I3B4C8"/>
<dbReference type="SUPFAM" id="SSF47413">
    <property type="entry name" value="lambda repressor-like DNA-binding domains"/>
    <property type="match status" value="1"/>
</dbReference>
<dbReference type="SMART" id="SM00530">
    <property type="entry name" value="HTH_XRE"/>
    <property type="match status" value="1"/>
</dbReference>
<evidence type="ECO:0000313" key="3">
    <source>
        <dbReference type="Proteomes" id="UP000199052"/>
    </source>
</evidence>
<gene>
    <name evidence="2" type="ORF">SAMN05421678_12226</name>
</gene>
<dbReference type="PROSITE" id="PS50943">
    <property type="entry name" value="HTH_CROC1"/>
    <property type="match status" value="1"/>
</dbReference>
<dbReference type="Pfam" id="PF19054">
    <property type="entry name" value="DUF5753"/>
    <property type="match status" value="1"/>
</dbReference>
<dbReference type="CDD" id="cd00093">
    <property type="entry name" value="HTH_XRE"/>
    <property type="match status" value="1"/>
</dbReference>
<sequence length="325" mass="36119">MVMPQGRIIRVQGVPVISSPYVCRLRLSEELVAHRQRAKMTHAQLAKATGLSQAKLSKLENGHLRPQIDEILDIAEALNIQGDAWTLFVDTARGAAERGWWEAHTSRMGHRQARYADLEQGASQIRDYAMALVPGLLQTEAYARSIAEVDDLTFVEPTITKQGVVRGRADRQRMLRRRRPTYQVIVDELIFRRPAVPKDVLAEQLRHLAEQPMHADIRVLPVDAQIKGPAVPKGAFGLYTYPEPFSKTLVTVDNVAFDTVLTGEDEVRLHTTLWKRLLEAALPAQESLALLGKAAGELARRQPRRAASSDIAQVVTPAESVPSAL</sequence>
<dbReference type="Gene3D" id="1.10.260.40">
    <property type="entry name" value="lambda repressor-like DNA-binding domains"/>
    <property type="match status" value="1"/>
</dbReference>
<evidence type="ECO:0000313" key="2">
    <source>
        <dbReference type="EMBL" id="SFH57134.1"/>
    </source>
</evidence>
<protein>
    <submittedName>
        <fullName evidence="2">Helix-turn-helix domain-containing protein</fullName>
    </submittedName>
</protein>
<dbReference type="InterPro" id="IPR010982">
    <property type="entry name" value="Lambda_DNA-bd_dom_sf"/>
</dbReference>
<dbReference type="EMBL" id="FOOI01000022">
    <property type="protein sequence ID" value="SFH57134.1"/>
    <property type="molecule type" value="Genomic_DNA"/>
</dbReference>